<dbReference type="EMBL" id="JABSTQ010009921">
    <property type="protein sequence ID" value="KAG0424901.1"/>
    <property type="molecule type" value="Genomic_DNA"/>
</dbReference>
<proteinExistence type="predicted"/>
<dbReference type="Proteomes" id="UP000805193">
    <property type="component" value="Unassembled WGS sequence"/>
</dbReference>
<accession>A0AC60PWD7</accession>
<evidence type="ECO:0000313" key="2">
    <source>
        <dbReference type="Proteomes" id="UP000805193"/>
    </source>
</evidence>
<feature type="non-terminal residue" evidence="1">
    <location>
        <position position="114"/>
    </location>
</feature>
<evidence type="ECO:0000313" key="1">
    <source>
        <dbReference type="EMBL" id="KAG0424901.1"/>
    </source>
</evidence>
<sequence>MDDIDSISPQLPASMRRFSIEDDVLLLSAVQDINPFADWARWGAVTGKLNEAAGNAFSVRAVRNRCDLLIAQFRRQDRTNLRKSETKKQYAKKNKTNLLREISDLAREFRHLPK</sequence>
<name>A0AC60PWD7_IXOPE</name>
<organism evidence="1 2">
    <name type="scientific">Ixodes persulcatus</name>
    <name type="common">Taiga tick</name>
    <dbReference type="NCBI Taxonomy" id="34615"/>
    <lineage>
        <taxon>Eukaryota</taxon>
        <taxon>Metazoa</taxon>
        <taxon>Ecdysozoa</taxon>
        <taxon>Arthropoda</taxon>
        <taxon>Chelicerata</taxon>
        <taxon>Arachnida</taxon>
        <taxon>Acari</taxon>
        <taxon>Parasitiformes</taxon>
        <taxon>Ixodida</taxon>
        <taxon>Ixodoidea</taxon>
        <taxon>Ixodidae</taxon>
        <taxon>Ixodinae</taxon>
        <taxon>Ixodes</taxon>
    </lineage>
</organism>
<reference evidence="1 2" key="1">
    <citation type="journal article" date="2020" name="Cell">
        <title>Large-Scale Comparative Analyses of Tick Genomes Elucidate Their Genetic Diversity and Vector Capacities.</title>
        <authorList>
            <consortium name="Tick Genome and Microbiome Consortium (TIGMIC)"/>
            <person name="Jia N."/>
            <person name="Wang J."/>
            <person name="Shi W."/>
            <person name="Du L."/>
            <person name="Sun Y."/>
            <person name="Zhan W."/>
            <person name="Jiang J.F."/>
            <person name="Wang Q."/>
            <person name="Zhang B."/>
            <person name="Ji P."/>
            <person name="Bell-Sakyi L."/>
            <person name="Cui X.M."/>
            <person name="Yuan T.T."/>
            <person name="Jiang B.G."/>
            <person name="Yang W.F."/>
            <person name="Lam T.T."/>
            <person name="Chang Q.C."/>
            <person name="Ding S.J."/>
            <person name="Wang X.J."/>
            <person name="Zhu J.G."/>
            <person name="Ruan X.D."/>
            <person name="Zhao L."/>
            <person name="Wei J.T."/>
            <person name="Ye R.Z."/>
            <person name="Que T.C."/>
            <person name="Du C.H."/>
            <person name="Zhou Y.H."/>
            <person name="Cheng J.X."/>
            <person name="Dai P.F."/>
            <person name="Guo W.B."/>
            <person name="Han X.H."/>
            <person name="Huang E.J."/>
            <person name="Li L.F."/>
            <person name="Wei W."/>
            <person name="Gao Y.C."/>
            <person name="Liu J.Z."/>
            <person name="Shao H.Z."/>
            <person name="Wang X."/>
            <person name="Wang C.C."/>
            <person name="Yang T.C."/>
            <person name="Huo Q.B."/>
            <person name="Li W."/>
            <person name="Chen H.Y."/>
            <person name="Chen S.E."/>
            <person name="Zhou L.G."/>
            <person name="Ni X.B."/>
            <person name="Tian J.H."/>
            <person name="Sheng Y."/>
            <person name="Liu T."/>
            <person name="Pan Y.S."/>
            <person name="Xia L.Y."/>
            <person name="Li J."/>
            <person name="Zhao F."/>
            <person name="Cao W.C."/>
        </authorList>
    </citation>
    <scope>NUCLEOTIDE SEQUENCE [LARGE SCALE GENOMIC DNA]</scope>
    <source>
        <strain evidence="1">Iper-2018</strain>
    </source>
</reference>
<protein>
    <submittedName>
        <fullName evidence="1">Uncharacterized protein</fullName>
    </submittedName>
</protein>
<keyword evidence="2" id="KW-1185">Reference proteome</keyword>
<gene>
    <name evidence="1" type="ORF">HPB47_027896</name>
</gene>
<comment type="caution">
    <text evidence="1">The sequence shown here is derived from an EMBL/GenBank/DDBJ whole genome shotgun (WGS) entry which is preliminary data.</text>
</comment>